<sequence>MQEIVFPHIVTRAVRLASTAERSGEAVHDELSRHGLGGLPSRDVFASLWPKEFEGVAAQFLVEEPGSGRVGGYASLHSLNPLGRYVKCSVAADPEVLGPEGVEHAHALAVNYAFAMWNIRKVYFWVVDSGLPALRASGVEVHREGTLSEYVLDGERLRSVRIFAVYREAWDAAGTGYVRDAAAGRTA</sequence>
<evidence type="ECO:0000313" key="1">
    <source>
        <dbReference type="EMBL" id="QUX29307.1"/>
    </source>
</evidence>
<dbReference type="Proteomes" id="UP000678016">
    <property type="component" value="Chromosome"/>
</dbReference>
<dbReference type="Gene3D" id="3.40.630.30">
    <property type="match status" value="1"/>
</dbReference>
<reference evidence="2" key="1">
    <citation type="submission" date="2021-05" db="EMBL/GenBank/DDBJ databases">
        <title>Direct Submission.</title>
        <authorList>
            <person name="Li K."/>
            <person name="Gao J."/>
        </authorList>
    </citation>
    <scope>NUCLEOTIDE SEQUENCE [LARGE SCALE GENOMIC DNA]</scope>
    <source>
        <strain evidence="2">HDS12</strain>
    </source>
</reference>
<name>A0ABX8C5B1_9ACTN</name>
<protein>
    <submittedName>
        <fullName evidence="1">N-acetyltransferase</fullName>
    </submittedName>
</protein>
<accession>A0ABX8C5B1</accession>
<gene>
    <name evidence="1" type="ORF">KGD83_01515</name>
</gene>
<dbReference type="EMBL" id="CP074132">
    <property type="protein sequence ID" value="QUX29307.1"/>
    <property type="molecule type" value="Genomic_DNA"/>
</dbReference>
<keyword evidence="2" id="KW-1185">Reference proteome</keyword>
<evidence type="ECO:0000313" key="2">
    <source>
        <dbReference type="Proteomes" id="UP000678016"/>
    </source>
</evidence>
<organism evidence="1 2">
    <name type="scientific">Nocardiopsis akebiae</name>
    <dbReference type="NCBI Taxonomy" id="2831968"/>
    <lineage>
        <taxon>Bacteria</taxon>
        <taxon>Bacillati</taxon>
        <taxon>Actinomycetota</taxon>
        <taxon>Actinomycetes</taxon>
        <taxon>Streptosporangiales</taxon>
        <taxon>Nocardiopsidaceae</taxon>
        <taxon>Nocardiopsis</taxon>
    </lineage>
</organism>
<proteinExistence type="predicted"/>